<comment type="caution">
    <text evidence="2">The sequence shown here is derived from an EMBL/GenBank/DDBJ whole genome shotgun (WGS) entry which is preliminary data.</text>
</comment>
<feature type="signal peptide" evidence="1">
    <location>
        <begin position="1"/>
        <end position="20"/>
    </location>
</feature>
<evidence type="ECO:0000313" key="3">
    <source>
        <dbReference type="Proteomes" id="UP001200642"/>
    </source>
</evidence>
<feature type="chain" id="PRO_5042248222" evidence="1">
    <location>
        <begin position="21"/>
        <end position="501"/>
    </location>
</feature>
<dbReference type="Proteomes" id="UP001200642">
    <property type="component" value="Unassembled WGS sequence"/>
</dbReference>
<dbReference type="Pfam" id="PF13715">
    <property type="entry name" value="CarbopepD_reg_2"/>
    <property type="match status" value="1"/>
</dbReference>
<reference evidence="2" key="1">
    <citation type="submission" date="2023-02" db="EMBL/GenBank/DDBJ databases">
        <title>Genome of Flavobacteriaceae gen. nov. sp. strain F89.</title>
        <authorList>
            <person name="Wang Y."/>
        </authorList>
    </citation>
    <scope>NUCLEOTIDE SEQUENCE</scope>
    <source>
        <strain evidence="2">F89</strain>
    </source>
</reference>
<dbReference type="EMBL" id="JAIRBC010000004">
    <property type="protein sequence ID" value="MCG2459861.1"/>
    <property type="molecule type" value="Genomic_DNA"/>
</dbReference>
<keyword evidence="2" id="KW-0378">Hydrolase</keyword>
<protein>
    <submittedName>
        <fullName evidence="2">Carboxypeptidase-like regulatory domain-containing protein</fullName>
    </submittedName>
</protein>
<dbReference type="GO" id="GO:0004180">
    <property type="term" value="F:carboxypeptidase activity"/>
    <property type="evidence" value="ECO:0007669"/>
    <property type="project" value="UniProtKB-KW"/>
</dbReference>
<dbReference type="RefSeq" id="WP_317901004.1">
    <property type="nucleotide sequence ID" value="NZ_JAIRBC010000004.1"/>
</dbReference>
<keyword evidence="2" id="KW-0121">Carboxypeptidase</keyword>
<sequence length="501" mass="57200">MSKNFLFTTFLLLLALSTKAQTVSSTVVDKKTKEPIPYATVQYSEHGGLITNEEGRFSIQLEAAPTLTDSLHISSMGYEKTRVSIQGLDSVIPLSPKPIELKGVFLFDKTLTVDEIMDKVKERFPGNYSTDLSQNRLFFRQSNLNHLNKLDIEFKKSTIAELDKELLDSILRITPRDAAYYTETLADYNTGGGDSKLHIIKAAELYDKNNEGSMEALSEKMEKIFRDNVKSDSFLKIKSGLFGTKVQVDSIIQASEEAKEVKDSLSDSNDDHFFHSRKANLNNLFSQLFFQEDSKINVIEKSNRYNFTLRDYTSIDDAGVYVIDFTPGWRADFKGTLYVNMEDFAVMRIAYQNTKKLRNIHLFGFTYEETVYKGKTIYQKGSDGKYRPKYIEKELGNRAGVDRPLKVIEKNRHVKGKNKQNELSLHLDIINISTDKSEVVIFDTEKIDESQYNSVKENSTVKATYLSKYSPEFWKGYNIMEPNAAIRGFSVQEEDPVSSEQ</sequence>
<name>A0AAE3EUH0_9FLAO</name>
<dbReference type="InterPro" id="IPR008969">
    <property type="entry name" value="CarboxyPept-like_regulatory"/>
</dbReference>
<gene>
    <name evidence="2" type="ORF">K8352_03805</name>
</gene>
<dbReference type="AlphaFoldDB" id="A0AAE3EUH0"/>
<dbReference type="SUPFAM" id="SSF49464">
    <property type="entry name" value="Carboxypeptidase regulatory domain-like"/>
    <property type="match status" value="1"/>
</dbReference>
<evidence type="ECO:0000256" key="1">
    <source>
        <dbReference type="SAM" id="SignalP"/>
    </source>
</evidence>
<evidence type="ECO:0000313" key="2">
    <source>
        <dbReference type="EMBL" id="MCG2459861.1"/>
    </source>
</evidence>
<keyword evidence="2" id="KW-0645">Protease</keyword>
<keyword evidence="1" id="KW-0732">Signal</keyword>
<accession>A0AAE3EUH0</accession>
<proteinExistence type="predicted"/>
<keyword evidence="3" id="KW-1185">Reference proteome</keyword>
<organism evidence="2 3">
    <name type="scientific">Cerina litoralis</name>
    <dbReference type="NCBI Taxonomy" id="2874477"/>
    <lineage>
        <taxon>Bacteria</taxon>
        <taxon>Pseudomonadati</taxon>
        <taxon>Bacteroidota</taxon>
        <taxon>Flavobacteriia</taxon>
        <taxon>Flavobacteriales</taxon>
        <taxon>Flavobacteriaceae</taxon>
        <taxon>Cerina</taxon>
    </lineage>
</organism>